<dbReference type="InterPro" id="IPR003374">
    <property type="entry name" value="ApbE-like_sf"/>
</dbReference>
<sequence>MLVPAVNPKAARNEPMISISGEAQGTTYHIKYFDSQNRNFKLQIDSILADFDKCLSLYRKDSEIVAFNNGTGSHRFKSAHFYPVLQKSLEIHAATNGAFDPTIMPLTEALGFGAKRTNPELANVDSLLQYVGFEKINFNSDSIFKANTGVRLDMNGIAQGYSVDVVSTYLRSRGIDRFMVEIGGEVVCSGNKNENIPWIAGIEHPLKRGQLFATAKLTDLAMTTAGNYNNHFTRNGRVFNHIINPKTGSMEETSLLSVTVFAKDAMTVDGYDTAFFVMGLEATKEFLSKQNHLEAYLIYTDEEGKISSYVTNGIKDFIREIPNP</sequence>
<evidence type="ECO:0000256" key="3">
    <source>
        <dbReference type="ARBA" id="ARBA00016337"/>
    </source>
</evidence>
<organism evidence="12 13">
    <name type="scientific">Dyadobacter linearis</name>
    <dbReference type="NCBI Taxonomy" id="2823330"/>
    <lineage>
        <taxon>Bacteria</taxon>
        <taxon>Pseudomonadati</taxon>
        <taxon>Bacteroidota</taxon>
        <taxon>Cytophagia</taxon>
        <taxon>Cytophagales</taxon>
        <taxon>Spirosomataceae</taxon>
        <taxon>Dyadobacter</taxon>
    </lineage>
</organism>
<keyword evidence="8 11" id="KW-0460">Magnesium</keyword>
<dbReference type="Gene3D" id="3.10.520.10">
    <property type="entry name" value="ApbE-like domains"/>
    <property type="match status" value="1"/>
</dbReference>
<name>A0ABM8ULY8_9BACT</name>
<evidence type="ECO:0000256" key="1">
    <source>
        <dbReference type="ARBA" id="ARBA00001946"/>
    </source>
</evidence>
<dbReference type="PANTHER" id="PTHR30040:SF2">
    <property type="entry name" value="FAD:PROTEIN FMN TRANSFERASE"/>
    <property type="match status" value="1"/>
</dbReference>
<dbReference type="EMBL" id="CAJRAU010000001">
    <property type="protein sequence ID" value="CAG5068337.1"/>
    <property type="molecule type" value="Genomic_DNA"/>
</dbReference>
<evidence type="ECO:0000313" key="13">
    <source>
        <dbReference type="Proteomes" id="UP000679725"/>
    </source>
</evidence>
<dbReference type="InterPro" id="IPR024932">
    <property type="entry name" value="ApbE"/>
</dbReference>
<accession>A0ABM8ULY8</accession>
<dbReference type="PANTHER" id="PTHR30040">
    <property type="entry name" value="THIAMINE BIOSYNTHESIS LIPOPROTEIN APBE"/>
    <property type="match status" value="1"/>
</dbReference>
<keyword evidence="6 11" id="KW-0479">Metal-binding</keyword>
<dbReference type="EC" id="2.7.1.180" evidence="2 11"/>
<comment type="similarity">
    <text evidence="11">Belongs to the ApbE family.</text>
</comment>
<evidence type="ECO:0000256" key="9">
    <source>
        <dbReference type="ARBA" id="ARBA00031306"/>
    </source>
</evidence>
<evidence type="ECO:0000313" key="12">
    <source>
        <dbReference type="EMBL" id="CAG5068337.1"/>
    </source>
</evidence>
<evidence type="ECO:0000256" key="11">
    <source>
        <dbReference type="PIRNR" id="PIRNR006268"/>
    </source>
</evidence>
<dbReference type="PIRSF" id="PIRSF006268">
    <property type="entry name" value="ApbE"/>
    <property type="match status" value="1"/>
</dbReference>
<comment type="cofactor">
    <cofactor evidence="1">
        <name>Mg(2+)</name>
        <dbReference type="ChEBI" id="CHEBI:18420"/>
    </cofactor>
</comment>
<dbReference type="SUPFAM" id="SSF143631">
    <property type="entry name" value="ApbE-like"/>
    <property type="match status" value="1"/>
</dbReference>
<evidence type="ECO:0000256" key="7">
    <source>
        <dbReference type="ARBA" id="ARBA00022827"/>
    </source>
</evidence>
<comment type="caution">
    <text evidence="12">The sequence shown here is derived from an EMBL/GenBank/DDBJ whole genome shotgun (WGS) entry which is preliminary data.</text>
</comment>
<keyword evidence="7 11" id="KW-0274">FAD</keyword>
<keyword evidence="5 11" id="KW-0808">Transferase</keyword>
<evidence type="ECO:0000256" key="8">
    <source>
        <dbReference type="ARBA" id="ARBA00022842"/>
    </source>
</evidence>
<dbReference type="Pfam" id="PF02424">
    <property type="entry name" value="ApbE"/>
    <property type="match status" value="1"/>
</dbReference>
<proteinExistence type="inferred from homology"/>
<evidence type="ECO:0000256" key="2">
    <source>
        <dbReference type="ARBA" id="ARBA00011955"/>
    </source>
</evidence>
<gene>
    <name evidence="12" type="primary">apbE_2</name>
    <name evidence="12" type="ORF">DYBT9623_01067</name>
</gene>
<evidence type="ECO:0000256" key="4">
    <source>
        <dbReference type="ARBA" id="ARBA00022630"/>
    </source>
</evidence>
<comment type="catalytic activity">
    <reaction evidence="10 11">
        <text>L-threonyl-[protein] + FAD = FMN-L-threonyl-[protein] + AMP + H(+)</text>
        <dbReference type="Rhea" id="RHEA:36847"/>
        <dbReference type="Rhea" id="RHEA-COMP:11060"/>
        <dbReference type="Rhea" id="RHEA-COMP:11061"/>
        <dbReference type="ChEBI" id="CHEBI:15378"/>
        <dbReference type="ChEBI" id="CHEBI:30013"/>
        <dbReference type="ChEBI" id="CHEBI:57692"/>
        <dbReference type="ChEBI" id="CHEBI:74257"/>
        <dbReference type="ChEBI" id="CHEBI:456215"/>
        <dbReference type="EC" id="2.7.1.180"/>
    </reaction>
</comment>
<dbReference type="GO" id="GO:0016740">
    <property type="term" value="F:transferase activity"/>
    <property type="evidence" value="ECO:0007669"/>
    <property type="project" value="UniProtKB-KW"/>
</dbReference>
<keyword evidence="13" id="KW-1185">Reference proteome</keyword>
<protein>
    <recommendedName>
        <fullName evidence="3 11">FAD:protein FMN transferase</fullName>
        <ecNumber evidence="2 11">2.7.1.180</ecNumber>
    </recommendedName>
    <alternativeName>
        <fullName evidence="9 11">Flavin transferase</fullName>
    </alternativeName>
</protein>
<reference evidence="12 13" key="1">
    <citation type="submission" date="2021-04" db="EMBL/GenBank/DDBJ databases">
        <authorList>
            <person name="Rodrigo-Torres L."/>
            <person name="Arahal R. D."/>
            <person name="Lucena T."/>
        </authorList>
    </citation>
    <scope>NUCLEOTIDE SEQUENCE [LARGE SCALE GENOMIC DNA]</scope>
    <source>
        <strain evidence="12 13">CECT 9623</strain>
    </source>
</reference>
<evidence type="ECO:0000256" key="6">
    <source>
        <dbReference type="ARBA" id="ARBA00022723"/>
    </source>
</evidence>
<dbReference type="Proteomes" id="UP000679725">
    <property type="component" value="Unassembled WGS sequence"/>
</dbReference>
<evidence type="ECO:0000256" key="5">
    <source>
        <dbReference type="ARBA" id="ARBA00022679"/>
    </source>
</evidence>
<keyword evidence="4 11" id="KW-0285">Flavoprotein</keyword>
<evidence type="ECO:0000256" key="10">
    <source>
        <dbReference type="ARBA" id="ARBA00048540"/>
    </source>
</evidence>